<dbReference type="EMBL" id="BONC01000147">
    <property type="protein sequence ID" value="GIF61886.1"/>
    <property type="molecule type" value="Genomic_DNA"/>
</dbReference>
<keyword evidence="2" id="KW-1185">Reference proteome</keyword>
<name>A0ABQ4CHE5_9ACTN</name>
<sequence>MIEVQIVRQFHVRRLDGSRLEAGELHGEGERLMGALLELEACNADVRDPSTASDADSGVVTVELLIRAESEVAALEKSKTVARTAIHAIGGATPWESTPARTIDYVPRNVLLEYV</sequence>
<reference evidence="1 2" key="1">
    <citation type="submission" date="2021-01" db="EMBL/GenBank/DDBJ databases">
        <title>Whole genome shotgun sequence of Asanoa iriomotensis NBRC 100142.</title>
        <authorList>
            <person name="Komaki H."/>
            <person name="Tamura T."/>
        </authorList>
    </citation>
    <scope>NUCLEOTIDE SEQUENCE [LARGE SCALE GENOMIC DNA]</scope>
    <source>
        <strain evidence="1 2">NBRC 100142</strain>
    </source>
</reference>
<evidence type="ECO:0000313" key="2">
    <source>
        <dbReference type="Proteomes" id="UP000624325"/>
    </source>
</evidence>
<dbReference type="Proteomes" id="UP000624325">
    <property type="component" value="Unassembled WGS sequence"/>
</dbReference>
<accession>A0ABQ4CHE5</accession>
<evidence type="ECO:0000313" key="1">
    <source>
        <dbReference type="EMBL" id="GIF61886.1"/>
    </source>
</evidence>
<proteinExistence type="predicted"/>
<protein>
    <submittedName>
        <fullName evidence="1">Uncharacterized protein</fullName>
    </submittedName>
</protein>
<gene>
    <name evidence="1" type="ORF">Air01nite_79810</name>
</gene>
<organism evidence="1 2">
    <name type="scientific">Asanoa iriomotensis</name>
    <dbReference type="NCBI Taxonomy" id="234613"/>
    <lineage>
        <taxon>Bacteria</taxon>
        <taxon>Bacillati</taxon>
        <taxon>Actinomycetota</taxon>
        <taxon>Actinomycetes</taxon>
        <taxon>Micromonosporales</taxon>
        <taxon>Micromonosporaceae</taxon>
        <taxon>Asanoa</taxon>
    </lineage>
</organism>
<dbReference type="RefSeq" id="WP_203708753.1">
    <property type="nucleotide sequence ID" value="NZ_BAAALU010000008.1"/>
</dbReference>
<comment type="caution">
    <text evidence="1">The sequence shown here is derived from an EMBL/GenBank/DDBJ whole genome shotgun (WGS) entry which is preliminary data.</text>
</comment>